<evidence type="ECO:0000313" key="1">
    <source>
        <dbReference type="EMBL" id="RHD04304.1"/>
    </source>
</evidence>
<dbReference type="PANTHER" id="PTHR36455">
    <property type="match status" value="1"/>
</dbReference>
<gene>
    <name evidence="1" type="ORF">DW813_06380</name>
</gene>
<dbReference type="PANTHER" id="PTHR36455:SF1">
    <property type="entry name" value="BLR8292 PROTEIN"/>
    <property type="match status" value="1"/>
</dbReference>
<dbReference type="AlphaFoldDB" id="A0A396AH30"/>
<reference evidence="1 2" key="1">
    <citation type="submission" date="2018-08" db="EMBL/GenBank/DDBJ databases">
        <title>A genome reference for cultivated species of the human gut microbiota.</title>
        <authorList>
            <person name="Zou Y."/>
            <person name="Xue W."/>
            <person name="Luo G."/>
        </authorList>
    </citation>
    <scope>NUCLEOTIDE SEQUENCE [LARGE SCALE GENOMIC DNA]</scope>
    <source>
        <strain evidence="1 2">AM32-8LB</strain>
    </source>
</reference>
<dbReference type="Proteomes" id="UP000266391">
    <property type="component" value="Unassembled WGS sequence"/>
</dbReference>
<dbReference type="NCBIfam" id="NF033819">
    <property type="entry name" value="IS66_TnpB"/>
    <property type="match status" value="1"/>
</dbReference>
<proteinExistence type="predicted"/>
<comment type="caution">
    <text evidence="1">The sequence shown here is derived from an EMBL/GenBank/DDBJ whole genome shotgun (WGS) entry which is preliminary data.</text>
</comment>
<dbReference type="RefSeq" id="WP_118092658.1">
    <property type="nucleotide sequence ID" value="NZ_DBFJSD010000017.1"/>
</dbReference>
<organism evidence="1 2">
    <name type="scientific">Roseburia inulinivorans</name>
    <dbReference type="NCBI Taxonomy" id="360807"/>
    <lineage>
        <taxon>Bacteria</taxon>
        <taxon>Bacillati</taxon>
        <taxon>Bacillota</taxon>
        <taxon>Clostridia</taxon>
        <taxon>Lachnospirales</taxon>
        <taxon>Lachnospiraceae</taxon>
        <taxon>Roseburia</taxon>
    </lineage>
</organism>
<dbReference type="InterPro" id="IPR008878">
    <property type="entry name" value="Transposase_IS66_Orf2"/>
</dbReference>
<protein>
    <submittedName>
        <fullName evidence="1">Transposase</fullName>
    </submittedName>
</protein>
<name>A0A396AH30_9FIRM</name>
<evidence type="ECO:0000313" key="2">
    <source>
        <dbReference type="Proteomes" id="UP000266391"/>
    </source>
</evidence>
<dbReference type="EMBL" id="QSIQ01000007">
    <property type="protein sequence ID" value="RHD04304.1"/>
    <property type="molecule type" value="Genomic_DNA"/>
</dbReference>
<dbReference type="Pfam" id="PF05717">
    <property type="entry name" value="TnpB_IS66"/>
    <property type="match status" value="1"/>
</dbReference>
<sequence length="79" mass="9094">MLNDTVGLKKIYLAAGYTDLHRGIDGLATMIRFRFQLDPYDKNTLFLFCGKKTNRIKGLLWEGDSFLLLYKRLDNGAFS</sequence>
<accession>A0A396AH30</accession>